<dbReference type="Proteomes" id="UP000001861">
    <property type="component" value="Unassembled WGS sequence"/>
</dbReference>
<protein>
    <submittedName>
        <fullName evidence="13">Cytochrome P450</fullName>
    </submittedName>
</protein>
<comment type="similarity">
    <text evidence="3 10">Belongs to the cytochrome P450 family.</text>
</comment>
<comment type="pathway">
    <text evidence="2">Secondary metabolite biosynthesis.</text>
</comment>
<evidence type="ECO:0000256" key="9">
    <source>
        <dbReference type="PIRSR" id="PIRSR602401-1"/>
    </source>
</evidence>
<evidence type="ECO:0000256" key="11">
    <source>
        <dbReference type="SAM" id="MobiDB-lite"/>
    </source>
</evidence>
<dbReference type="PROSITE" id="PS00086">
    <property type="entry name" value="CYTOCHROME_P450"/>
    <property type="match status" value="1"/>
</dbReference>
<evidence type="ECO:0000256" key="7">
    <source>
        <dbReference type="ARBA" id="ARBA00023004"/>
    </source>
</evidence>
<dbReference type="PANTHER" id="PTHR46300">
    <property type="entry name" value="P450, PUTATIVE (EUROFUNG)-RELATED-RELATED"/>
    <property type="match status" value="1"/>
</dbReference>
<evidence type="ECO:0000256" key="2">
    <source>
        <dbReference type="ARBA" id="ARBA00005179"/>
    </source>
</evidence>
<dbReference type="GO" id="GO:0005506">
    <property type="term" value="F:iron ion binding"/>
    <property type="evidence" value="ECO:0007669"/>
    <property type="project" value="InterPro"/>
</dbReference>
<sequence length="553" mass="62543">MERLVSYLRLPSDVKYDRWPLVGAAVVGVAIVWTALLRSKSKKRGHPLPPGPKGLPVVGNLLQIPIEHPWLVYNEWKKEYGDMIYLNAMGQGILILNSLTTIDDLLTKRATNYSDRVQSALIPLTKIGWAFSVMNYGPWWRDHRRDFHRFFNNTQIPNYYPVIEEETLTFLRKLVADPKDFREQALLLFGSIIMRLSYGVEDLEYNKVLMEASETILQDFMEYSAPGRLLVTTFPSLRHVPSWFPGAGWRRITDRLAKLNDELVGRPFDEMKERIVYPWENPQKPVSVTCKKPVPASAGTRGKRSGTQGDYINAAAKLFEDLPEEDSPNRAHQETVARNVAAQAYLAGADTTLSASYALFLALAMHPEVQRKAQAEIDAVVGSERLPTFADMDRLPYVQAIIKEVSRWHSVVPLCVPHMSTEDDVYNGYYIPAKTIILSNTWSVMHDPEVFEDPETFRPERYLKDGKLDPSVLDPEAAVFGYGRRICPGRHLSHESLLLFTACLLATFDIKPSLDEAGNPKPLALRVASSLVTTPLPFECDFSIRSSKHATLL</sequence>
<dbReference type="PANTHER" id="PTHR46300:SF7">
    <property type="entry name" value="P450, PUTATIVE (EUROFUNG)-RELATED"/>
    <property type="match status" value="1"/>
</dbReference>
<dbReference type="VEuPathDB" id="FungiDB:CC1G_06140"/>
<dbReference type="EMBL" id="AACS02000002">
    <property type="protein sequence ID" value="EAU81929.2"/>
    <property type="molecule type" value="Genomic_DNA"/>
</dbReference>
<dbReference type="eggNOG" id="KOG0156">
    <property type="taxonomic scope" value="Eukaryota"/>
</dbReference>
<evidence type="ECO:0000256" key="12">
    <source>
        <dbReference type="SAM" id="Phobius"/>
    </source>
</evidence>
<evidence type="ECO:0000256" key="5">
    <source>
        <dbReference type="ARBA" id="ARBA00022723"/>
    </source>
</evidence>
<dbReference type="Gene3D" id="1.10.630.10">
    <property type="entry name" value="Cytochrome P450"/>
    <property type="match status" value="1"/>
</dbReference>
<feature type="binding site" description="axial binding residue" evidence="9">
    <location>
        <position position="487"/>
    </location>
    <ligand>
        <name>heme</name>
        <dbReference type="ChEBI" id="CHEBI:30413"/>
    </ligand>
    <ligandPart>
        <name>Fe</name>
        <dbReference type="ChEBI" id="CHEBI:18248"/>
    </ligandPart>
</feature>
<evidence type="ECO:0000256" key="10">
    <source>
        <dbReference type="RuleBase" id="RU000461"/>
    </source>
</evidence>
<dbReference type="SUPFAM" id="SSF48264">
    <property type="entry name" value="Cytochrome P450"/>
    <property type="match status" value="1"/>
</dbReference>
<keyword evidence="6 10" id="KW-0560">Oxidoreductase</keyword>
<comment type="cofactor">
    <cofactor evidence="1 9">
        <name>heme</name>
        <dbReference type="ChEBI" id="CHEBI:30413"/>
    </cofactor>
</comment>
<dbReference type="GO" id="GO:0016705">
    <property type="term" value="F:oxidoreductase activity, acting on paired donors, with incorporation or reduction of molecular oxygen"/>
    <property type="evidence" value="ECO:0007669"/>
    <property type="project" value="InterPro"/>
</dbReference>
<dbReference type="RefSeq" id="XP_001839950.2">
    <property type="nucleotide sequence ID" value="XM_001839898.2"/>
</dbReference>
<keyword evidence="12" id="KW-0472">Membrane</keyword>
<keyword evidence="8 10" id="KW-0503">Monooxygenase</keyword>
<dbReference type="InParanoid" id="A8PAB1"/>
<dbReference type="InterPro" id="IPR050364">
    <property type="entry name" value="Cytochrome_P450_fung"/>
</dbReference>
<gene>
    <name evidence="13" type="ORF">CC1G_06140</name>
</gene>
<feature type="region of interest" description="Disordered" evidence="11">
    <location>
        <begin position="288"/>
        <end position="307"/>
    </location>
</feature>
<keyword evidence="12" id="KW-0812">Transmembrane</keyword>
<proteinExistence type="inferred from homology"/>
<organism evidence="13 14">
    <name type="scientific">Coprinopsis cinerea (strain Okayama-7 / 130 / ATCC MYA-4618 / FGSC 9003)</name>
    <name type="common">Inky cap fungus</name>
    <name type="synonym">Hormographiella aspergillata</name>
    <dbReference type="NCBI Taxonomy" id="240176"/>
    <lineage>
        <taxon>Eukaryota</taxon>
        <taxon>Fungi</taxon>
        <taxon>Dikarya</taxon>
        <taxon>Basidiomycota</taxon>
        <taxon>Agaricomycotina</taxon>
        <taxon>Agaricomycetes</taxon>
        <taxon>Agaricomycetidae</taxon>
        <taxon>Agaricales</taxon>
        <taxon>Agaricineae</taxon>
        <taxon>Psathyrellaceae</taxon>
        <taxon>Coprinopsis</taxon>
    </lineage>
</organism>
<evidence type="ECO:0000313" key="14">
    <source>
        <dbReference type="Proteomes" id="UP000001861"/>
    </source>
</evidence>
<dbReference type="AlphaFoldDB" id="A8PAB1"/>
<keyword evidence="14" id="KW-1185">Reference proteome</keyword>
<evidence type="ECO:0000256" key="3">
    <source>
        <dbReference type="ARBA" id="ARBA00010617"/>
    </source>
</evidence>
<dbReference type="InterPro" id="IPR001128">
    <property type="entry name" value="Cyt_P450"/>
</dbReference>
<dbReference type="OrthoDB" id="2789670at2759"/>
<evidence type="ECO:0000256" key="4">
    <source>
        <dbReference type="ARBA" id="ARBA00022617"/>
    </source>
</evidence>
<accession>A8PAB1</accession>
<keyword evidence="7 9" id="KW-0408">Iron</keyword>
<keyword evidence="4 9" id="KW-0349">Heme</keyword>
<name>A8PAB1_COPC7</name>
<comment type="caution">
    <text evidence="13">The sequence shown here is derived from an EMBL/GenBank/DDBJ whole genome shotgun (WGS) entry which is preliminary data.</text>
</comment>
<dbReference type="InterPro" id="IPR036396">
    <property type="entry name" value="Cyt_P450_sf"/>
</dbReference>
<dbReference type="OMA" id="NHTITRA"/>
<dbReference type="STRING" id="240176.A8PAB1"/>
<feature type="transmembrane region" description="Helical" evidence="12">
    <location>
        <begin position="20"/>
        <end position="37"/>
    </location>
</feature>
<evidence type="ECO:0000313" key="13">
    <source>
        <dbReference type="EMBL" id="EAU81929.2"/>
    </source>
</evidence>
<keyword evidence="12" id="KW-1133">Transmembrane helix</keyword>
<dbReference type="InterPro" id="IPR002401">
    <property type="entry name" value="Cyt_P450_E_grp-I"/>
</dbReference>
<dbReference type="GO" id="GO:0004497">
    <property type="term" value="F:monooxygenase activity"/>
    <property type="evidence" value="ECO:0007669"/>
    <property type="project" value="UniProtKB-KW"/>
</dbReference>
<dbReference type="Pfam" id="PF00067">
    <property type="entry name" value="p450"/>
    <property type="match status" value="1"/>
</dbReference>
<evidence type="ECO:0000256" key="6">
    <source>
        <dbReference type="ARBA" id="ARBA00023002"/>
    </source>
</evidence>
<keyword evidence="5 9" id="KW-0479">Metal-binding</keyword>
<dbReference type="HOGENOM" id="CLU_001570_2_3_1"/>
<dbReference type="InterPro" id="IPR017972">
    <property type="entry name" value="Cyt_P450_CS"/>
</dbReference>
<reference evidence="13 14" key="1">
    <citation type="journal article" date="2010" name="Proc. Natl. Acad. Sci. U.S.A.">
        <title>Insights into evolution of multicellular fungi from the assembled chromosomes of the mushroom Coprinopsis cinerea (Coprinus cinereus).</title>
        <authorList>
            <person name="Stajich J.E."/>
            <person name="Wilke S.K."/>
            <person name="Ahren D."/>
            <person name="Au C.H."/>
            <person name="Birren B.W."/>
            <person name="Borodovsky M."/>
            <person name="Burns C."/>
            <person name="Canback B."/>
            <person name="Casselton L.A."/>
            <person name="Cheng C.K."/>
            <person name="Deng J."/>
            <person name="Dietrich F.S."/>
            <person name="Fargo D.C."/>
            <person name="Farman M.L."/>
            <person name="Gathman A.C."/>
            <person name="Goldberg J."/>
            <person name="Guigo R."/>
            <person name="Hoegger P.J."/>
            <person name="Hooker J.B."/>
            <person name="Huggins A."/>
            <person name="James T.Y."/>
            <person name="Kamada T."/>
            <person name="Kilaru S."/>
            <person name="Kodira C."/>
            <person name="Kues U."/>
            <person name="Kupfer D."/>
            <person name="Kwan H.S."/>
            <person name="Lomsadze A."/>
            <person name="Li W."/>
            <person name="Lilly W.W."/>
            <person name="Ma L.J."/>
            <person name="Mackey A.J."/>
            <person name="Manning G."/>
            <person name="Martin F."/>
            <person name="Muraguchi H."/>
            <person name="Natvig D.O."/>
            <person name="Palmerini H."/>
            <person name="Ramesh M.A."/>
            <person name="Rehmeyer C.J."/>
            <person name="Roe B.A."/>
            <person name="Shenoy N."/>
            <person name="Stanke M."/>
            <person name="Ter-Hovhannisyan V."/>
            <person name="Tunlid A."/>
            <person name="Velagapudi R."/>
            <person name="Vision T.J."/>
            <person name="Zeng Q."/>
            <person name="Zolan M.E."/>
            <person name="Pukkila P.J."/>
        </authorList>
    </citation>
    <scope>NUCLEOTIDE SEQUENCE [LARGE SCALE GENOMIC DNA]</scope>
    <source>
        <strain evidence="14">Okayama-7 / 130 / ATCC MYA-4618 / FGSC 9003</strain>
    </source>
</reference>
<dbReference type="CDD" id="cd11065">
    <property type="entry name" value="CYP64-like"/>
    <property type="match status" value="1"/>
</dbReference>
<evidence type="ECO:0000256" key="8">
    <source>
        <dbReference type="ARBA" id="ARBA00023033"/>
    </source>
</evidence>
<dbReference type="GO" id="GO:0020037">
    <property type="term" value="F:heme binding"/>
    <property type="evidence" value="ECO:0007669"/>
    <property type="project" value="InterPro"/>
</dbReference>
<evidence type="ECO:0000256" key="1">
    <source>
        <dbReference type="ARBA" id="ARBA00001971"/>
    </source>
</evidence>
<dbReference type="KEGG" id="cci:CC1G_06140"/>
<dbReference type="PRINTS" id="PR00463">
    <property type="entry name" value="EP450I"/>
</dbReference>
<dbReference type="GeneID" id="6016573"/>